<evidence type="ECO:0000313" key="1">
    <source>
        <dbReference type="EMBL" id="CAI2194821.1"/>
    </source>
</evidence>
<dbReference type="AlphaFoldDB" id="A0A9W4T7F4"/>
<sequence>NRHEGIESRILDCIGWIDTPAEEIIHQYFDNNCQRINDKNLKS</sequence>
<feature type="non-terminal residue" evidence="1">
    <location>
        <position position="1"/>
    </location>
</feature>
<comment type="caution">
    <text evidence="1">The sequence shown here is derived from an EMBL/GenBank/DDBJ whole genome shotgun (WGS) entry which is preliminary data.</text>
</comment>
<accession>A0A9W4T7F4</accession>
<dbReference type="OrthoDB" id="2385446at2759"/>
<protein>
    <submittedName>
        <fullName evidence="1">17291_t:CDS:1</fullName>
    </submittedName>
</protein>
<keyword evidence="2" id="KW-1185">Reference proteome</keyword>
<dbReference type="EMBL" id="CAMKVN010011487">
    <property type="protein sequence ID" value="CAI2194821.1"/>
    <property type="molecule type" value="Genomic_DNA"/>
</dbReference>
<proteinExistence type="predicted"/>
<gene>
    <name evidence="1" type="ORF">FWILDA_LOCUS16767</name>
</gene>
<evidence type="ECO:0000313" key="2">
    <source>
        <dbReference type="Proteomes" id="UP001153678"/>
    </source>
</evidence>
<name>A0A9W4T7F4_9GLOM</name>
<reference evidence="1" key="1">
    <citation type="submission" date="2022-08" db="EMBL/GenBank/DDBJ databases">
        <authorList>
            <person name="Kallberg Y."/>
            <person name="Tangrot J."/>
            <person name="Rosling A."/>
        </authorList>
    </citation>
    <scope>NUCLEOTIDE SEQUENCE</scope>
    <source>
        <strain evidence="1">Wild A</strain>
    </source>
</reference>
<dbReference type="Proteomes" id="UP001153678">
    <property type="component" value="Unassembled WGS sequence"/>
</dbReference>
<organism evidence="1 2">
    <name type="scientific">Funneliformis geosporum</name>
    <dbReference type="NCBI Taxonomy" id="1117311"/>
    <lineage>
        <taxon>Eukaryota</taxon>
        <taxon>Fungi</taxon>
        <taxon>Fungi incertae sedis</taxon>
        <taxon>Mucoromycota</taxon>
        <taxon>Glomeromycotina</taxon>
        <taxon>Glomeromycetes</taxon>
        <taxon>Glomerales</taxon>
        <taxon>Glomeraceae</taxon>
        <taxon>Funneliformis</taxon>
    </lineage>
</organism>